<gene>
    <name evidence="2" type="ORF">H4W27_000565</name>
</gene>
<dbReference type="SUPFAM" id="SSF49503">
    <property type="entry name" value="Cupredoxins"/>
    <property type="match status" value="1"/>
</dbReference>
<evidence type="ECO:0000256" key="1">
    <source>
        <dbReference type="SAM" id="SignalP"/>
    </source>
</evidence>
<dbReference type="InterPro" id="IPR008972">
    <property type="entry name" value="Cupredoxin"/>
</dbReference>
<organism evidence="2 3">
    <name type="scientific">Nesterenkonia lutea</name>
    <dbReference type="NCBI Taxonomy" id="272919"/>
    <lineage>
        <taxon>Bacteria</taxon>
        <taxon>Bacillati</taxon>
        <taxon>Actinomycetota</taxon>
        <taxon>Actinomycetes</taxon>
        <taxon>Micrococcales</taxon>
        <taxon>Micrococcaceae</taxon>
        <taxon>Nesterenkonia</taxon>
    </lineage>
</organism>
<dbReference type="Gene3D" id="2.60.40.420">
    <property type="entry name" value="Cupredoxins - blue copper proteins"/>
    <property type="match status" value="1"/>
</dbReference>
<feature type="signal peptide" evidence="1">
    <location>
        <begin position="1"/>
        <end position="28"/>
    </location>
</feature>
<protein>
    <submittedName>
        <fullName evidence="2">Plastocyanin</fullName>
    </submittedName>
</protein>
<comment type="caution">
    <text evidence="2">The sequence shown here is derived from an EMBL/GenBank/DDBJ whole genome shotgun (WGS) entry which is preliminary data.</text>
</comment>
<feature type="chain" id="PRO_5046462623" evidence="1">
    <location>
        <begin position="29"/>
        <end position="132"/>
    </location>
</feature>
<keyword evidence="1" id="KW-0732">Signal</keyword>
<evidence type="ECO:0000313" key="2">
    <source>
        <dbReference type="EMBL" id="MBE1523447.1"/>
    </source>
</evidence>
<evidence type="ECO:0000313" key="3">
    <source>
        <dbReference type="Proteomes" id="UP000643525"/>
    </source>
</evidence>
<dbReference type="Proteomes" id="UP000643525">
    <property type="component" value="Unassembled WGS sequence"/>
</dbReference>
<reference evidence="2 3" key="1">
    <citation type="submission" date="2020-10" db="EMBL/GenBank/DDBJ databases">
        <title>Sequencing the genomes of 1000 actinobacteria strains.</title>
        <authorList>
            <person name="Klenk H.-P."/>
        </authorList>
    </citation>
    <scope>NUCLEOTIDE SEQUENCE [LARGE SCALE GENOMIC DNA]</scope>
    <source>
        <strain evidence="2 3">DSM 15666</strain>
    </source>
</reference>
<keyword evidence="3" id="KW-1185">Reference proteome</keyword>
<dbReference type="EMBL" id="JADBED010000001">
    <property type="protein sequence ID" value="MBE1523447.1"/>
    <property type="molecule type" value="Genomic_DNA"/>
</dbReference>
<proteinExistence type="predicted"/>
<sequence length="132" mass="13506">MQRHGIGGRSAAGVLAVTLAATCAVACASPGGPGVAVVEVTDAGFEPATLVVAPGTEVRWTNVSAQAHAISSGGDLLPDQQAIPEGAEPFDSGRLREGEAFAHVVELEGEYYYEGRHQDGDPLVGTIQVVQP</sequence>
<dbReference type="RefSeq" id="WP_192594602.1">
    <property type="nucleotide sequence ID" value="NZ_BAAALJ010000017.1"/>
</dbReference>
<name>A0ABR9JBY6_9MICC</name>
<accession>A0ABR9JBY6</accession>